<comment type="subcellular location">
    <subcellularLocation>
        <location evidence="1">Membrane</location>
        <topology evidence="1">Multi-pass membrane protein</topology>
    </subcellularLocation>
</comment>
<evidence type="ECO:0000259" key="6">
    <source>
        <dbReference type="PROSITE" id="PS50850"/>
    </source>
</evidence>
<dbReference type="InterPro" id="IPR020846">
    <property type="entry name" value="MFS_dom"/>
</dbReference>
<evidence type="ECO:0000256" key="2">
    <source>
        <dbReference type="ARBA" id="ARBA00022692"/>
    </source>
</evidence>
<evidence type="ECO:0000256" key="3">
    <source>
        <dbReference type="ARBA" id="ARBA00022989"/>
    </source>
</evidence>
<keyword evidence="4 5" id="KW-0472">Membrane</keyword>
<proteinExistence type="predicted"/>
<evidence type="ECO:0000256" key="1">
    <source>
        <dbReference type="ARBA" id="ARBA00004141"/>
    </source>
</evidence>
<accession>A0A5C5WGD2</accession>
<dbReference type="PANTHER" id="PTHR11662:SF399">
    <property type="entry name" value="FI19708P1-RELATED"/>
    <property type="match status" value="1"/>
</dbReference>
<dbReference type="RefSeq" id="WP_207310444.1">
    <property type="nucleotide sequence ID" value="NZ_SJPI01000003.1"/>
</dbReference>
<dbReference type="PANTHER" id="PTHR11662">
    <property type="entry name" value="SOLUTE CARRIER FAMILY 17"/>
    <property type="match status" value="1"/>
</dbReference>
<keyword evidence="2 5" id="KW-0812">Transmembrane</keyword>
<reference evidence="7 8" key="1">
    <citation type="submission" date="2019-02" db="EMBL/GenBank/DDBJ databases">
        <title>Deep-cultivation of Planctomycetes and their phenomic and genomic characterization uncovers novel biology.</title>
        <authorList>
            <person name="Wiegand S."/>
            <person name="Jogler M."/>
            <person name="Boedeker C."/>
            <person name="Pinto D."/>
            <person name="Vollmers J."/>
            <person name="Rivas-Marin E."/>
            <person name="Kohn T."/>
            <person name="Peeters S.H."/>
            <person name="Heuer A."/>
            <person name="Rast P."/>
            <person name="Oberbeckmann S."/>
            <person name="Bunk B."/>
            <person name="Jeske O."/>
            <person name="Meyerdierks A."/>
            <person name="Storesund J.E."/>
            <person name="Kallscheuer N."/>
            <person name="Luecker S."/>
            <person name="Lage O.M."/>
            <person name="Pohl T."/>
            <person name="Merkel B.J."/>
            <person name="Hornburger P."/>
            <person name="Mueller R.-W."/>
            <person name="Bruemmer F."/>
            <person name="Labrenz M."/>
            <person name="Spormann A.M."/>
            <person name="Op Den Camp H."/>
            <person name="Overmann J."/>
            <person name="Amann R."/>
            <person name="Jetten M.S.M."/>
            <person name="Mascher T."/>
            <person name="Medema M.H."/>
            <person name="Devos D.P."/>
            <person name="Kaster A.-K."/>
            <person name="Ovreas L."/>
            <person name="Rohde M."/>
            <person name="Galperin M.Y."/>
            <person name="Jogler C."/>
        </authorList>
    </citation>
    <scope>NUCLEOTIDE SEQUENCE [LARGE SCALE GENOMIC DNA]</scope>
    <source>
        <strain evidence="7 8">Pla22</strain>
    </source>
</reference>
<feature type="transmembrane region" description="Helical" evidence="5">
    <location>
        <begin position="43"/>
        <end position="66"/>
    </location>
</feature>
<feature type="transmembrane region" description="Helical" evidence="5">
    <location>
        <begin position="301"/>
        <end position="319"/>
    </location>
</feature>
<feature type="transmembrane region" description="Helical" evidence="5">
    <location>
        <begin position="429"/>
        <end position="448"/>
    </location>
</feature>
<protein>
    <submittedName>
        <fullName evidence="7">Putative sulfoacetate transporter SauU</fullName>
    </submittedName>
</protein>
<feature type="transmembrane region" description="Helical" evidence="5">
    <location>
        <begin position="111"/>
        <end position="130"/>
    </location>
</feature>
<dbReference type="InterPro" id="IPR011701">
    <property type="entry name" value="MFS"/>
</dbReference>
<dbReference type="GO" id="GO:0022857">
    <property type="term" value="F:transmembrane transporter activity"/>
    <property type="evidence" value="ECO:0007669"/>
    <property type="project" value="InterPro"/>
</dbReference>
<feature type="transmembrane region" description="Helical" evidence="5">
    <location>
        <begin position="179"/>
        <end position="195"/>
    </location>
</feature>
<feature type="transmembrane region" description="Helical" evidence="5">
    <location>
        <begin position="136"/>
        <end position="158"/>
    </location>
</feature>
<dbReference type="Pfam" id="PF07690">
    <property type="entry name" value="MFS_1"/>
    <property type="match status" value="1"/>
</dbReference>
<dbReference type="Proteomes" id="UP000316598">
    <property type="component" value="Unassembled WGS sequence"/>
</dbReference>
<evidence type="ECO:0000256" key="5">
    <source>
        <dbReference type="SAM" id="Phobius"/>
    </source>
</evidence>
<organism evidence="7 8">
    <name type="scientific">Rubripirellula amarantea</name>
    <dbReference type="NCBI Taxonomy" id="2527999"/>
    <lineage>
        <taxon>Bacteria</taxon>
        <taxon>Pseudomonadati</taxon>
        <taxon>Planctomycetota</taxon>
        <taxon>Planctomycetia</taxon>
        <taxon>Pirellulales</taxon>
        <taxon>Pirellulaceae</taxon>
        <taxon>Rubripirellula</taxon>
    </lineage>
</organism>
<dbReference type="InterPro" id="IPR050382">
    <property type="entry name" value="MFS_Na/Anion_cotransporter"/>
</dbReference>
<dbReference type="AlphaFoldDB" id="A0A5C5WGD2"/>
<name>A0A5C5WGD2_9BACT</name>
<evidence type="ECO:0000313" key="8">
    <source>
        <dbReference type="Proteomes" id="UP000316598"/>
    </source>
</evidence>
<evidence type="ECO:0000256" key="4">
    <source>
        <dbReference type="ARBA" id="ARBA00023136"/>
    </source>
</evidence>
<dbReference type="EMBL" id="SJPI01000003">
    <property type="protein sequence ID" value="TWT49165.1"/>
    <property type="molecule type" value="Genomic_DNA"/>
</dbReference>
<feature type="domain" description="Major facilitator superfamily (MFS) profile" evidence="6">
    <location>
        <begin position="45"/>
        <end position="453"/>
    </location>
</feature>
<dbReference type="PROSITE" id="PS50850">
    <property type="entry name" value="MFS"/>
    <property type="match status" value="1"/>
</dbReference>
<feature type="transmembrane region" description="Helical" evidence="5">
    <location>
        <begin position="201"/>
        <end position="219"/>
    </location>
</feature>
<feature type="transmembrane region" description="Helical" evidence="5">
    <location>
        <begin position="396"/>
        <end position="417"/>
    </location>
</feature>
<gene>
    <name evidence="7" type="primary">sauU</name>
    <name evidence="7" type="ORF">Pla22_43570</name>
</gene>
<feature type="transmembrane region" description="Helical" evidence="5">
    <location>
        <begin position="340"/>
        <end position="359"/>
    </location>
</feature>
<dbReference type="Gene3D" id="1.20.1250.20">
    <property type="entry name" value="MFS general substrate transporter like domains"/>
    <property type="match status" value="2"/>
</dbReference>
<dbReference type="SUPFAM" id="SSF103473">
    <property type="entry name" value="MFS general substrate transporter"/>
    <property type="match status" value="1"/>
</dbReference>
<keyword evidence="3 5" id="KW-1133">Transmembrane helix</keyword>
<sequence length="463" mass="50862">MIIRDYAIVLDGSVGHHIAWFIDVGTNGAPTLIAETRIMPMRWFIVLTTFLLSVLLYVDRVCISVAKDSVAADLQLSPTQIGWVFSAFALGYALMQTPGGWLADRLGPRRVLALIVVAWSSCTGLTAAANSYASMLAVRFLFGAGEAGAFPGMSRAVYSWIPMNERGRVQAINFSGSRIGAALTLPLISWLILSWGWRATFVVLMVIGFVWSAIWFAFFRDDPKDAPWLSDQEREHILKTRQQLSEIKSESSAESTSSRSVFTSRTMWALCGQYFASNFVFFFALTWFFPQLKERYGLSGMEAALFSALPLMCGALGCWTSGWLVDRIYNSGRWVLSRRIPAMIGFTLAAIGIVGSSHATTPLSSSVWFSLCIFGADMTLPPSWSTCVDVGRRRAGVISGTMNMAGNIGSFITSLAFPYLLQWTGSPLPYFYVAAGLNFLAIGLWMLADPTKSLDLQDEGASQ</sequence>
<comment type="caution">
    <text evidence="7">The sequence shown here is derived from an EMBL/GenBank/DDBJ whole genome shotgun (WGS) entry which is preliminary data.</text>
</comment>
<evidence type="ECO:0000313" key="7">
    <source>
        <dbReference type="EMBL" id="TWT49165.1"/>
    </source>
</evidence>
<feature type="transmembrane region" description="Helical" evidence="5">
    <location>
        <begin position="267"/>
        <end position="289"/>
    </location>
</feature>
<dbReference type="CDD" id="cd17319">
    <property type="entry name" value="MFS_ExuT_GudP_like"/>
    <property type="match status" value="1"/>
</dbReference>
<dbReference type="InterPro" id="IPR036259">
    <property type="entry name" value="MFS_trans_sf"/>
</dbReference>
<feature type="transmembrane region" description="Helical" evidence="5">
    <location>
        <begin position="365"/>
        <end position="384"/>
    </location>
</feature>
<keyword evidence="8" id="KW-1185">Reference proteome</keyword>
<feature type="transmembrane region" description="Helical" evidence="5">
    <location>
        <begin position="81"/>
        <end position="99"/>
    </location>
</feature>
<dbReference type="GO" id="GO:0016020">
    <property type="term" value="C:membrane"/>
    <property type="evidence" value="ECO:0007669"/>
    <property type="project" value="UniProtKB-SubCell"/>
</dbReference>